<protein>
    <submittedName>
        <fullName evidence="1">Uncharacterized protein</fullName>
    </submittedName>
</protein>
<reference evidence="1 2" key="1">
    <citation type="submission" date="2019-09" db="EMBL/GenBank/DDBJ databases">
        <title>Draft genome of the ectomycorrhizal ascomycete Sphaerosporella brunnea.</title>
        <authorList>
            <consortium name="DOE Joint Genome Institute"/>
            <person name="Benucci G.M."/>
            <person name="Marozzi G."/>
            <person name="Antonielli L."/>
            <person name="Sanchez S."/>
            <person name="Marco P."/>
            <person name="Wang X."/>
            <person name="Falini L.B."/>
            <person name="Barry K."/>
            <person name="Haridas S."/>
            <person name="Lipzen A."/>
            <person name="Labutti K."/>
            <person name="Grigoriev I.V."/>
            <person name="Murat C."/>
            <person name="Martin F."/>
            <person name="Albertini E."/>
            <person name="Donnini D."/>
            <person name="Bonito G."/>
        </authorList>
    </citation>
    <scope>NUCLEOTIDE SEQUENCE [LARGE SCALE GENOMIC DNA]</scope>
    <source>
        <strain evidence="1 2">Sb_GMNB300</strain>
    </source>
</reference>
<keyword evidence="2" id="KW-1185">Reference proteome</keyword>
<comment type="caution">
    <text evidence="1">The sequence shown here is derived from an EMBL/GenBank/DDBJ whole genome shotgun (WGS) entry which is preliminary data.</text>
</comment>
<dbReference type="InParanoid" id="A0A5J5EQS5"/>
<dbReference type="AlphaFoldDB" id="A0A5J5EQS5"/>
<organism evidence="1 2">
    <name type="scientific">Sphaerosporella brunnea</name>
    <dbReference type="NCBI Taxonomy" id="1250544"/>
    <lineage>
        <taxon>Eukaryota</taxon>
        <taxon>Fungi</taxon>
        <taxon>Dikarya</taxon>
        <taxon>Ascomycota</taxon>
        <taxon>Pezizomycotina</taxon>
        <taxon>Pezizomycetes</taxon>
        <taxon>Pezizales</taxon>
        <taxon>Pyronemataceae</taxon>
        <taxon>Sphaerosporella</taxon>
    </lineage>
</organism>
<accession>A0A5J5EQS5</accession>
<dbReference type="EMBL" id="VXIS01000162">
    <property type="protein sequence ID" value="KAA8899765.1"/>
    <property type="molecule type" value="Genomic_DNA"/>
</dbReference>
<evidence type="ECO:0000313" key="1">
    <source>
        <dbReference type="EMBL" id="KAA8899765.1"/>
    </source>
</evidence>
<gene>
    <name evidence="1" type="ORF">FN846DRAFT_168935</name>
</gene>
<dbReference type="Proteomes" id="UP000326924">
    <property type="component" value="Unassembled WGS sequence"/>
</dbReference>
<evidence type="ECO:0000313" key="2">
    <source>
        <dbReference type="Proteomes" id="UP000326924"/>
    </source>
</evidence>
<proteinExistence type="predicted"/>
<name>A0A5J5EQS5_9PEZI</name>
<sequence length="195" mass="21914">MMPPTKNTELKEEFTEFGHPDYGARAGSNATTAGLNLRSTLEPPPGMPLAPMPADMKRGLHYRGAMMVYGCPPIYMLYQHLYAGICYSSWAIQAPISSRPARYAPLKFCSSERSCSTRKLVQDVTCNSLDPTVADEVCYIHVNKRVLDRFCLDEDALVELEDEIMAGHPEFLRLENTGRQGRYRCSEILSREVAE</sequence>